<evidence type="ECO:0000256" key="1">
    <source>
        <dbReference type="SAM" id="MobiDB-lite"/>
    </source>
</evidence>
<name>A0A5J4TK51_9EUKA</name>
<organism evidence="2 3">
    <name type="scientific">Streblomastix strix</name>
    <dbReference type="NCBI Taxonomy" id="222440"/>
    <lineage>
        <taxon>Eukaryota</taxon>
        <taxon>Metamonada</taxon>
        <taxon>Preaxostyla</taxon>
        <taxon>Oxymonadida</taxon>
        <taxon>Streblomastigidae</taxon>
        <taxon>Streblomastix</taxon>
    </lineage>
</organism>
<protein>
    <submittedName>
        <fullName evidence="2">Uncharacterized protein</fullName>
    </submittedName>
</protein>
<dbReference type="EMBL" id="SNRW01030115">
    <property type="protein sequence ID" value="KAA6358272.1"/>
    <property type="molecule type" value="Genomic_DNA"/>
</dbReference>
<proteinExistence type="predicted"/>
<gene>
    <name evidence="2" type="ORF">EZS28_046202</name>
</gene>
<dbReference type="AlphaFoldDB" id="A0A5J4TK51"/>
<sequence>QEKEDNDNNVEEQQLGKDIGLDNMSDESNQTYTLMEKKKRKRCGDANFDQVTKINEPDSMKEEYEILPVDQRKRRNVDESE</sequence>
<evidence type="ECO:0000313" key="2">
    <source>
        <dbReference type="EMBL" id="KAA6358272.1"/>
    </source>
</evidence>
<dbReference type="Proteomes" id="UP000324800">
    <property type="component" value="Unassembled WGS sequence"/>
</dbReference>
<feature type="region of interest" description="Disordered" evidence="1">
    <location>
        <begin position="1"/>
        <end position="28"/>
    </location>
</feature>
<feature type="non-terminal residue" evidence="2">
    <location>
        <position position="1"/>
    </location>
</feature>
<reference evidence="2 3" key="1">
    <citation type="submission" date="2019-03" db="EMBL/GenBank/DDBJ databases">
        <title>Single cell metagenomics reveals metabolic interactions within the superorganism composed of flagellate Streblomastix strix and complex community of Bacteroidetes bacteria on its surface.</title>
        <authorList>
            <person name="Treitli S.C."/>
            <person name="Kolisko M."/>
            <person name="Husnik F."/>
            <person name="Keeling P."/>
            <person name="Hampl V."/>
        </authorList>
    </citation>
    <scope>NUCLEOTIDE SEQUENCE [LARGE SCALE GENOMIC DNA]</scope>
    <source>
        <strain evidence="2">ST1C</strain>
    </source>
</reference>
<feature type="compositionally biased region" description="Acidic residues" evidence="1">
    <location>
        <begin position="1"/>
        <end position="10"/>
    </location>
</feature>
<accession>A0A5J4TK51</accession>
<comment type="caution">
    <text evidence="2">The sequence shown here is derived from an EMBL/GenBank/DDBJ whole genome shotgun (WGS) entry which is preliminary data.</text>
</comment>
<evidence type="ECO:0000313" key="3">
    <source>
        <dbReference type="Proteomes" id="UP000324800"/>
    </source>
</evidence>